<evidence type="ECO:0000256" key="1">
    <source>
        <dbReference type="SAM" id="MobiDB-lite"/>
    </source>
</evidence>
<dbReference type="AlphaFoldDB" id="A0AAE1Z517"/>
<comment type="caution">
    <text evidence="2">The sequence shown here is derived from an EMBL/GenBank/DDBJ whole genome shotgun (WGS) entry which is preliminary data.</text>
</comment>
<protein>
    <submittedName>
        <fullName evidence="2">Uncharacterized protein</fullName>
    </submittedName>
</protein>
<evidence type="ECO:0000313" key="3">
    <source>
        <dbReference type="Proteomes" id="UP001293254"/>
    </source>
</evidence>
<sequence>MGVVRKEHKFYRMDRARQHRGDLFSVCMNLMTAESMVPRRFCRRAVVGGQPTCARGGDALMSACECGDRVQIEMLGKGVAASSLTPWEEGTEVGQPQPPFLKGCGPPIRG</sequence>
<evidence type="ECO:0000313" key="2">
    <source>
        <dbReference type="EMBL" id="KAK4441623.1"/>
    </source>
</evidence>
<dbReference type="Proteomes" id="UP001293254">
    <property type="component" value="Unassembled WGS sequence"/>
</dbReference>
<reference evidence="2" key="1">
    <citation type="submission" date="2020-06" db="EMBL/GenBank/DDBJ databases">
        <authorList>
            <person name="Li T."/>
            <person name="Hu X."/>
            <person name="Zhang T."/>
            <person name="Song X."/>
            <person name="Zhang H."/>
            <person name="Dai N."/>
            <person name="Sheng W."/>
            <person name="Hou X."/>
            <person name="Wei L."/>
        </authorList>
    </citation>
    <scope>NUCLEOTIDE SEQUENCE</scope>
    <source>
        <strain evidence="2">3651</strain>
        <tissue evidence="2">Leaf</tissue>
    </source>
</reference>
<keyword evidence="3" id="KW-1185">Reference proteome</keyword>
<feature type="region of interest" description="Disordered" evidence="1">
    <location>
        <begin position="88"/>
        <end position="110"/>
    </location>
</feature>
<dbReference type="EMBL" id="JACGWO010000001">
    <property type="protein sequence ID" value="KAK4441623.1"/>
    <property type="molecule type" value="Genomic_DNA"/>
</dbReference>
<name>A0AAE1Z517_9LAMI</name>
<reference evidence="2" key="2">
    <citation type="journal article" date="2024" name="Plant">
        <title>Genomic evolution and insights into agronomic trait innovations of Sesamum species.</title>
        <authorList>
            <person name="Miao H."/>
            <person name="Wang L."/>
            <person name="Qu L."/>
            <person name="Liu H."/>
            <person name="Sun Y."/>
            <person name="Le M."/>
            <person name="Wang Q."/>
            <person name="Wei S."/>
            <person name="Zheng Y."/>
            <person name="Lin W."/>
            <person name="Duan Y."/>
            <person name="Cao H."/>
            <person name="Xiong S."/>
            <person name="Wang X."/>
            <person name="Wei L."/>
            <person name="Li C."/>
            <person name="Ma Q."/>
            <person name="Ju M."/>
            <person name="Zhao R."/>
            <person name="Li G."/>
            <person name="Mu C."/>
            <person name="Tian Q."/>
            <person name="Mei H."/>
            <person name="Zhang T."/>
            <person name="Gao T."/>
            <person name="Zhang H."/>
        </authorList>
    </citation>
    <scope>NUCLEOTIDE SEQUENCE</scope>
    <source>
        <strain evidence="2">3651</strain>
    </source>
</reference>
<organism evidence="2 3">
    <name type="scientific">Sesamum alatum</name>
    <dbReference type="NCBI Taxonomy" id="300844"/>
    <lineage>
        <taxon>Eukaryota</taxon>
        <taxon>Viridiplantae</taxon>
        <taxon>Streptophyta</taxon>
        <taxon>Embryophyta</taxon>
        <taxon>Tracheophyta</taxon>
        <taxon>Spermatophyta</taxon>
        <taxon>Magnoliopsida</taxon>
        <taxon>eudicotyledons</taxon>
        <taxon>Gunneridae</taxon>
        <taxon>Pentapetalae</taxon>
        <taxon>asterids</taxon>
        <taxon>lamiids</taxon>
        <taxon>Lamiales</taxon>
        <taxon>Pedaliaceae</taxon>
        <taxon>Sesamum</taxon>
    </lineage>
</organism>
<gene>
    <name evidence="2" type="ORF">Salat_0497200</name>
</gene>
<accession>A0AAE1Z517</accession>
<proteinExistence type="predicted"/>